<reference evidence="2" key="1">
    <citation type="submission" date="2018-03" db="EMBL/GenBank/DDBJ databases">
        <authorList>
            <person name="Guldener U."/>
        </authorList>
    </citation>
    <scope>NUCLEOTIDE SEQUENCE</scope>
</reference>
<name>A0AAE8MT32_9PEZI</name>
<proteinExistence type="predicted"/>
<dbReference type="InterPro" id="IPR029063">
    <property type="entry name" value="SAM-dependent_MTases_sf"/>
</dbReference>
<keyword evidence="3" id="KW-1185">Reference proteome</keyword>
<gene>
    <name evidence="2" type="ORF">DNG_02796</name>
</gene>
<organism evidence="2 3">
    <name type="scientific">Cephalotrichum gorgonifer</name>
    <dbReference type="NCBI Taxonomy" id="2041049"/>
    <lineage>
        <taxon>Eukaryota</taxon>
        <taxon>Fungi</taxon>
        <taxon>Dikarya</taxon>
        <taxon>Ascomycota</taxon>
        <taxon>Pezizomycotina</taxon>
        <taxon>Sordariomycetes</taxon>
        <taxon>Hypocreomycetidae</taxon>
        <taxon>Microascales</taxon>
        <taxon>Microascaceae</taxon>
        <taxon>Cephalotrichum</taxon>
    </lineage>
</organism>
<evidence type="ECO:0000259" key="1">
    <source>
        <dbReference type="Pfam" id="PF13649"/>
    </source>
</evidence>
<dbReference type="Pfam" id="PF13649">
    <property type="entry name" value="Methyltransf_25"/>
    <property type="match status" value="1"/>
</dbReference>
<feature type="domain" description="Methyltransferase" evidence="1">
    <location>
        <begin position="39"/>
        <end position="127"/>
    </location>
</feature>
<evidence type="ECO:0000313" key="2">
    <source>
        <dbReference type="EMBL" id="SPN99944.1"/>
    </source>
</evidence>
<dbReference type="InterPro" id="IPR041698">
    <property type="entry name" value="Methyltransf_25"/>
</dbReference>
<dbReference type="Proteomes" id="UP001187682">
    <property type="component" value="Unassembled WGS sequence"/>
</dbReference>
<dbReference type="SUPFAM" id="SSF53335">
    <property type="entry name" value="S-adenosyl-L-methionine-dependent methyltransferases"/>
    <property type="match status" value="1"/>
</dbReference>
<dbReference type="CDD" id="cd02440">
    <property type="entry name" value="AdoMet_MTases"/>
    <property type="match status" value="1"/>
</dbReference>
<dbReference type="AlphaFoldDB" id="A0AAE8MT32"/>
<protein>
    <recommendedName>
        <fullName evidence="1">Methyltransferase domain-containing protein</fullName>
    </recommendedName>
</protein>
<accession>A0AAE8MT32</accession>
<comment type="caution">
    <text evidence="2">The sequence shown here is derived from an EMBL/GenBank/DDBJ whole genome shotgun (WGS) entry which is preliminary data.</text>
</comment>
<sequence length="238" mass="26062">MADSLAQAKYSALTWNTPLSEAHATDLLGRLQLSEAKSIVDIGCGWGELLLRAAALAGPDIKATGVDTDQLLLDRGARNALERNIAAEFVQQRGEEFRGTADRAVCIGSSHTLGGTREMLKRLAEVVPRGRVLVGDNCYDSPPAKEVVDVLGEGILTLVEIVQLCRETGWEVLHLSTADQREWDDFESGHRAGPREWLLAHPDDPQAAEVRELHDGREREYLGAYRGVLGLVYLVLGR</sequence>
<evidence type="ECO:0000313" key="3">
    <source>
        <dbReference type="Proteomes" id="UP001187682"/>
    </source>
</evidence>
<dbReference type="EMBL" id="ONZQ02000003">
    <property type="protein sequence ID" value="SPN99944.1"/>
    <property type="molecule type" value="Genomic_DNA"/>
</dbReference>
<dbReference type="Gene3D" id="3.40.50.150">
    <property type="entry name" value="Vaccinia Virus protein VP39"/>
    <property type="match status" value="1"/>
</dbReference>